<dbReference type="EMBL" id="CM024792">
    <property type="protein sequence ID" value="KAG8003427.1"/>
    <property type="molecule type" value="Genomic_DNA"/>
</dbReference>
<reference evidence="1" key="1">
    <citation type="submission" date="2020-04" db="EMBL/GenBank/DDBJ databases">
        <title>A chromosome-scale assembly and high-density genetic map of the yellow drum (Nibea albiflora) genome.</title>
        <authorList>
            <person name="Xu D."/>
            <person name="Zhang W."/>
            <person name="Chen R."/>
            <person name="Tan P."/>
            <person name="Wang L."/>
            <person name="Song H."/>
            <person name="Tian L."/>
            <person name="Zhu Q."/>
            <person name="Wang B."/>
        </authorList>
    </citation>
    <scope>NUCLEOTIDE SEQUENCE</scope>
    <source>
        <strain evidence="1">ZJHYS-2018</strain>
    </source>
</reference>
<keyword evidence="2" id="KW-1185">Reference proteome</keyword>
<comment type="caution">
    <text evidence="1">The sequence shown here is derived from an EMBL/GenBank/DDBJ whole genome shotgun (WGS) entry which is preliminary data.</text>
</comment>
<organism evidence="1 2">
    <name type="scientific">Nibea albiflora</name>
    <name type="common">Yellow drum</name>
    <name type="synonym">Corvina albiflora</name>
    <dbReference type="NCBI Taxonomy" id="240163"/>
    <lineage>
        <taxon>Eukaryota</taxon>
        <taxon>Metazoa</taxon>
        <taxon>Chordata</taxon>
        <taxon>Craniata</taxon>
        <taxon>Vertebrata</taxon>
        <taxon>Euteleostomi</taxon>
        <taxon>Actinopterygii</taxon>
        <taxon>Neopterygii</taxon>
        <taxon>Teleostei</taxon>
        <taxon>Neoteleostei</taxon>
        <taxon>Acanthomorphata</taxon>
        <taxon>Eupercaria</taxon>
        <taxon>Sciaenidae</taxon>
        <taxon>Nibea</taxon>
    </lineage>
</organism>
<accession>A0ACB7EMJ9</accession>
<proteinExistence type="predicted"/>
<feature type="non-terminal residue" evidence="1">
    <location>
        <position position="160"/>
    </location>
</feature>
<protein>
    <submittedName>
        <fullName evidence="1">Proprotein convertase subtilisin/kexin type 9</fullName>
    </submittedName>
</protein>
<evidence type="ECO:0000313" key="2">
    <source>
        <dbReference type="Proteomes" id="UP000805704"/>
    </source>
</evidence>
<name>A0ACB7EMJ9_NIBAL</name>
<evidence type="ECO:0000313" key="1">
    <source>
        <dbReference type="EMBL" id="KAG8003427.1"/>
    </source>
</evidence>
<sequence length="160" mass="16840">MECVAYNGPGGKGVFAVARCCVVGGLQCQIHTSAKPGQDAECVGRQHHLTGCTSWSKAEILPGSRPHHGDRKRCVVKDGVTSDAVCCHAPSLECHVLENTSADKDEVNILKSLTNLRLRLRPFDLTAAALLQVEVSCPSGWTLTDCSAASQSSAVLGAVV</sequence>
<dbReference type="Proteomes" id="UP000805704">
    <property type="component" value="Chromosome 4"/>
</dbReference>
<gene>
    <name evidence="1" type="primary">PCSK9</name>
    <name evidence="1" type="ORF">GBF38_018551</name>
</gene>